<feature type="transmembrane region" description="Helical" evidence="20">
    <location>
        <begin position="21"/>
        <end position="44"/>
    </location>
</feature>
<keyword evidence="23" id="KW-1185">Reference proteome</keyword>
<evidence type="ECO:0000256" key="13">
    <source>
        <dbReference type="ARBA" id="ARBA00023006"/>
    </source>
</evidence>
<feature type="domain" description="Fungal lipase-type" evidence="21">
    <location>
        <begin position="274"/>
        <end position="301"/>
    </location>
</feature>
<evidence type="ECO:0000256" key="4">
    <source>
        <dbReference type="ARBA" id="ARBA00010701"/>
    </source>
</evidence>
<keyword evidence="13" id="KW-0072">Autophagy</keyword>
<keyword evidence="8" id="KW-0967">Endosome</keyword>
<dbReference type="InterPro" id="IPR002921">
    <property type="entry name" value="Fungal_lipase-type"/>
</dbReference>
<dbReference type="Pfam" id="PF01764">
    <property type="entry name" value="Lipase_3"/>
    <property type="match status" value="1"/>
</dbReference>
<dbReference type="Proteomes" id="UP000772434">
    <property type="component" value="Unassembled WGS sequence"/>
</dbReference>
<dbReference type="PANTHER" id="PTHR47175">
    <property type="entry name" value="LIPASE ATG15-RELATED"/>
    <property type="match status" value="1"/>
</dbReference>
<dbReference type="SUPFAM" id="SSF53474">
    <property type="entry name" value="alpha/beta-Hydrolases"/>
    <property type="match status" value="1"/>
</dbReference>
<keyword evidence="12 20" id="KW-1133">Transmembrane helix</keyword>
<evidence type="ECO:0000256" key="17">
    <source>
        <dbReference type="ARBA" id="ARBA00024663"/>
    </source>
</evidence>
<protein>
    <recommendedName>
        <fullName evidence="6">triacylglycerol lipase</fullName>
        <ecNumber evidence="6">3.1.1.3</ecNumber>
    </recommendedName>
    <alternativeName>
        <fullName evidence="18">Autophagy-related protein 15</fullName>
    </alternativeName>
</protein>
<evidence type="ECO:0000256" key="6">
    <source>
        <dbReference type="ARBA" id="ARBA00013279"/>
    </source>
</evidence>
<comment type="catalytic activity">
    <reaction evidence="1">
        <text>a triacylglycerol + H2O = a diacylglycerol + a fatty acid + H(+)</text>
        <dbReference type="Rhea" id="RHEA:12044"/>
        <dbReference type="ChEBI" id="CHEBI:15377"/>
        <dbReference type="ChEBI" id="CHEBI:15378"/>
        <dbReference type="ChEBI" id="CHEBI:17855"/>
        <dbReference type="ChEBI" id="CHEBI:18035"/>
        <dbReference type="ChEBI" id="CHEBI:28868"/>
        <dbReference type="EC" id="3.1.1.3"/>
    </reaction>
</comment>
<feature type="region of interest" description="Disordered" evidence="19">
    <location>
        <begin position="406"/>
        <end position="425"/>
    </location>
</feature>
<keyword evidence="15 20" id="KW-0472">Membrane</keyword>
<evidence type="ECO:0000256" key="8">
    <source>
        <dbReference type="ARBA" id="ARBA00022753"/>
    </source>
</evidence>
<dbReference type="GO" id="GO:0006660">
    <property type="term" value="P:phosphatidylserine catabolic process"/>
    <property type="evidence" value="ECO:0007669"/>
    <property type="project" value="TreeGrafter"/>
</dbReference>
<evidence type="ECO:0000256" key="11">
    <source>
        <dbReference type="ARBA" id="ARBA00022968"/>
    </source>
</evidence>
<keyword evidence="10" id="KW-0442">Lipid degradation</keyword>
<evidence type="ECO:0000256" key="3">
    <source>
        <dbReference type="ARBA" id="ARBA00004343"/>
    </source>
</evidence>
<comment type="function">
    <text evidence="17">Lipase which is essential for lysis of subvacuolar cytoplasm to vacuole targeted bodies and intravacuolar autophagic bodies. Involved in the lysis of intravacuolar multivesicular body (MVB) vesicles. The intravacuolar membrane disintegration by ATG15 is critical to life span extension.</text>
</comment>
<evidence type="ECO:0000256" key="2">
    <source>
        <dbReference type="ARBA" id="ARBA00004270"/>
    </source>
</evidence>
<dbReference type="InterPro" id="IPR029058">
    <property type="entry name" value="AB_hydrolase_fold"/>
</dbReference>
<evidence type="ECO:0000256" key="1">
    <source>
        <dbReference type="ARBA" id="ARBA00001024"/>
    </source>
</evidence>
<dbReference type="GO" id="GO:0034496">
    <property type="term" value="P:multivesicular body membrane disassembly"/>
    <property type="evidence" value="ECO:0007669"/>
    <property type="project" value="TreeGrafter"/>
</dbReference>
<keyword evidence="11" id="KW-0735">Signal-anchor</keyword>
<dbReference type="GO" id="GO:0034727">
    <property type="term" value="P:piecemeal microautophagy of the nucleus"/>
    <property type="evidence" value="ECO:0007669"/>
    <property type="project" value="TreeGrafter"/>
</dbReference>
<evidence type="ECO:0000256" key="19">
    <source>
        <dbReference type="SAM" id="MobiDB-lite"/>
    </source>
</evidence>
<comment type="subunit">
    <text evidence="5">Binds to both phosphatidylinositol (PI) and phosphatidylinositol 3,5-bisphosphate (PIP2).</text>
</comment>
<dbReference type="GO" id="GO:0032585">
    <property type="term" value="C:multivesicular body membrane"/>
    <property type="evidence" value="ECO:0007669"/>
    <property type="project" value="UniProtKB-SubCell"/>
</dbReference>
<keyword evidence="7 20" id="KW-0812">Transmembrane</keyword>
<organism evidence="22 23">
    <name type="scientific">Rhodocollybia butyracea</name>
    <dbReference type="NCBI Taxonomy" id="206335"/>
    <lineage>
        <taxon>Eukaryota</taxon>
        <taxon>Fungi</taxon>
        <taxon>Dikarya</taxon>
        <taxon>Basidiomycota</taxon>
        <taxon>Agaricomycotina</taxon>
        <taxon>Agaricomycetes</taxon>
        <taxon>Agaricomycetidae</taxon>
        <taxon>Agaricales</taxon>
        <taxon>Marasmiineae</taxon>
        <taxon>Omphalotaceae</taxon>
        <taxon>Rhodocollybia</taxon>
    </lineage>
</organism>
<keyword evidence="9 22" id="KW-0378">Hydrolase</keyword>
<dbReference type="CDD" id="cd00519">
    <property type="entry name" value="Lipase_3"/>
    <property type="match status" value="1"/>
</dbReference>
<evidence type="ECO:0000313" key="22">
    <source>
        <dbReference type="EMBL" id="KAF9075411.1"/>
    </source>
</evidence>
<comment type="caution">
    <text evidence="22">The sequence shown here is derived from an EMBL/GenBank/DDBJ whole genome shotgun (WGS) entry which is preliminary data.</text>
</comment>
<evidence type="ECO:0000256" key="10">
    <source>
        <dbReference type="ARBA" id="ARBA00022963"/>
    </source>
</evidence>
<evidence type="ECO:0000256" key="7">
    <source>
        <dbReference type="ARBA" id="ARBA00022692"/>
    </source>
</evidence>
<sequence length="445" mass="49388">MTTSWISRVWHVLHTRLYNSSCFFSTMFATIPAALRLLITTLLWNQETPASPPAQELQFQLRHIHGVTNSSRTIFSDVSPSYSNLLEIYPIKTQNIITHRPSSFSAFSESRRKSMTLGQSGLLDWDVAEMQGPNPSNRETLLTLAKMTSNAYNEPSDKDWYDLGRDWNSTFSYGWEPDADGFRGHIFVSTDNSTVVVSIKGTSVPILGGGPTTTKDKRNDNLLFSCCCARVGPSWYPVCDCYSGSNRCDLSCVEKALIEESLFYTVGINLYRNITYMYPEANIWVIGHSLGGSLASLVGLTFGAPVIAFEAPAEMMASQRLHLPSPPSTQHITHVFNTADPIPMGVCNGITSTCANAGFAMESRCHLGKIMRYDTVEKLGWRVGVQNHPISTVIENLLVEDWEKPDEKAGTVGRETPELVDEDPDCPAQECMTWTFGDFKNSSAT</sequence>
<dbReference type="EC" id="3.1.1.3" evidence="6"/>
<evidence type="ECO:0000256" key="9">
    <source>
        <dbReference type="ARBA" id="ARBA00022801"/>
    </source>
</evidence>
<keyword evidence="14" id="KW-0443">Lipid metabolism</keyword>
<evidence type="ECO:0000259" key="21">
    <source>
        <dbReference type="Pfam" id="PF01764"/>
    </source>
</evidence>
<evidence type="ECO:0000256" key="20">
    <source>
        <dbReference type="SAM" id="Phobius"/>
    </source>
</evidence>
<evidence type="ECO:0000256" key="18">
    <source>
        <dbReference type="ARBA" id="ARBA00029828"/>
    </source>
</evidence>
<comment type="similarity">
    <text evidence="4">Belongs to the AB hydrolase superfamily. Lipase family.</text>
</comment>
<proteinExistence type="inferred from homology"/>
<dbReference type="GO" id="GO:0046461">
    <property type="term" value="P:neutral lipid catabolic process"/>
    <property type="evidence" value="ECO:0007669"/>
    <property type="project" value="TreeGrafter"/>
</dbReference>
<dbReference type="EMBL" id="JADNRY010000009">
    <property type="protein sequence ID" value="KAF9075411.1"/>
    <property type="molecule type" value="Genomic_DNA"/>
</dbReference>
<dbReference type="PANTHER" id="PTHR47175:SF2">
    <property type="entry name" value="LIPASE ATG15-RELATED"/>
    <property type="match status" value="1"/>
</dbReference>
<dbReference type="AlphaFoldDB" id="A0A9P5PZM8"/>
<dbReference type="OrthoDB" id="58570at2759"/>
<evidence type="ECO:0000256" key="14">
    <source>
        <dbReference type="ARBA" id="ARBA00023098"/>
    </source>
</evidence>
<name>A0A9P5PZM8_9AGAR</name>
<dbReference type="GO" id="GO:0005775">
    <property type="term" value="C:vacuolar lumen"/>
    <property type="evidence" value="ECO:0007669"/>
    <property type="project" value="TreeGrafter"/>
</dbReference>
<dbReference type="GO" id="GO:0004806">
    <property type="term" value="F:triacylglycerol lipase activity"/>
    <property type="evidence" value="ECO:0007669"/>
    <property type="project" value="UniProtKB-EC"/>
</dbReference>
<evidence type="ECO:0000256" key="12">
    <source>
        <dbReference type="ARBA" id="ARBA00022989"/>
    </source>
</evidence>
<comment type="subcellular location">
    <subcellularLocation>
        <location evidence="3">Endosome</location>
        <location evidence="3">Multivesicular body membrane</location>
        <topology evidence="3">Single-pass type II membrane protein</topology>
    </subcellularLocation>
    <subcellularLocation>
        <location evidence="2">Prevacuolar compartment membrane</location>
        <topology evidence="2">Single-pass type II membrane protein</topology>
    </subcellularLocation>
</comment>
<gene>
    <name evidence="22" type="ORF">BDP27DRAFT_1314959</name>
</gene>
<dbReference type="GO" id="GO:0004620">
    <property type="term" value="F:phospholipase activity"/>
    <property type="evidence" value="ECO:0007669"/>
    <property type="project" value="TreeGrafter"/>
</dbReference>
<accession>A0A9P5PZM8</accession>
<keyword evidence="16" id="KW-0325">Glycoprotein</keyword>
<evidence type="ECO:0000256" key="15">
    <source>
        <dbReference type="ARBA" id="ARBA00023136"/>
    </source>
</evidence>
<reference evidence="22" key="1">
    <citation type="submission" date="2020-11" db="EMBL/GenBank/DDBJ databases">
        <authorList>
            <consortium name="DOE Joint Genome Institute"/>
            <person name="Ahrendt S."/>
            <person name="Riley R."/>
            <person name="Andreopoulos W."/>
            <person name="Labutti K."/>
            <person name="Pangilinan J."/>
            <person name="Ruiz-Duenas F.J."/>
            <person name="Barrasa J.M."/>
            <person name="Sanchez-Garcia M."/>
            <person name="Camarero S."/>
            <person name="Miyauchi S."/>
            <person name="Serrano A."/>
            <person name="Linde D."/>
            <person name="Babiker R."/>
            <person name="Drula E."/>
            <person name="Ayuso-Fernandez I."/>
            <person name="Pacheco R."/>
            <person name="Padilla G."/>
            <person name="Ferreira P."/>
            <person name="Barriuso J."/>
            <person name="Kellner H."/>
            <person name="Castanera R."/>
            <person name="Alfaro M."/>
            <person name="Ramirez L."/>
            <person name="Pisabarro A.G."/>
            <person name="Kuo A."/>
            <person name="Tritt A."/>
            <person name="Lipzen A."/>
            <person name="He G."/>
            <person name="Yan M."/>
            <person name="Ng V."/>
            <person name="Cullen D."/>
            <person name="Martin F."/>
            <person name="Rosso M.-N."/>
            <person name="Henrissat B."/>
            <person name="Hibbett D."/>
            <person name="Martinez A.T."/>
            <person name="Grigoriev I.V."/>
        </authorList>
    </citation>
    <scope>NUCLEOTIDE SEQUENCE</scope>
    <source>
        <strain evidence="22">AH 40177</strain>
    </source>
</reference>
<dbReference type="Gene3D" id="3.40.50.1820">
    <property type="entry name" value="alpha/beta hydrolase"/>
    <property type="match status" value="1"/>
</dbReference>
<evidence type="ECO:0000313" key="23">
    <source>
        <dbReference type="Proteomes" id="UP000772434"/>
    </source>
</evidence>
<evidence type="ECO:0000256" key="5">
    <source>
        <dbReference type="ARBA" id="ARBA00011137"/>
    </source>
</evidence>
<evidence type="ECO:0000256" key="16">
    <source>
        <dbReference type="ARBA" id="ARBA00023180"/>
    </source>
</evidence>
<dbReference type="InterPro" id="IPR050805">
    <property type="entry name" value="ATG15_Lipase"/>
</dbReference>